<dbReference type="EMBL" id="JAAIUW010000009">
    <property type="protein sequence ID" value="KAF7815067.1"/>
    <property type="molecule type" value="Genomic_DNA"/>
</dbReference>
<dbReference type="OrthoDB" id="846389at2759"/>
<evidence type="ECO:0000313" key="1">
    <source>
        <dbReference type="EMBL" id="KAF7815067.1"/>
    </source>
</evidence>
<reference evidence="1" key="1">
    <citation type="submission" date="2020-09" db="EMBL/GenBank/DDBJ databases">
        <title>Genome-Enabled Discovery of Anthraquinone Biosynthesis in Senna tora.</title>
        <authorList>
            <person name="Kang S.-H."/>
            <person name="Pandey R.P."/>
            <person name="Lee C.-M."/>
            <person name="Sim J.-S."/>
            <person name="Jeong J.-T."/>
            <person name="Choi B.-S."/>
            <person name="Jung M."/>
            <person name="Ginzburg D."/>
            <person name="Zhao K."/>
            <person name="Won S.Y."/>
            <person name="Oh T.-J."/>
            <person name="Yu Y."/>
            <person name="Kim N.-H."/>
            <person name="Lee O.R."/>
            <person name="Lee T.-H."/>
            <person name="Bashyal P."/>
            <person name="Kim T.-S."/>
            <person name="Lee W.-H."/>
            <person name="Kawkins C."/>
            <person name="Kim C.-K."/>
            <person name="Kim J.S."/>
            <person name="Ahn B.O."/>
            <person name="Rhee S.Y."/>
            <person name="Sohng J.K."/>
        </authorList>
    </citation>
    <scope>NUCLEOTIDE SEQUENCE</scope>
    <source>
        <tissue evidence="1">Leaf</tissue>
    </source>
</reference>
<proteinExistence type="predicted"/>
<protein>
    <submittedName>
        <fullName evidence="1">Ribonuclease H</fullName>
    </submittedName>
</protein>
<comment type="caution">
    <text evidence="1">The sequence shown here is derived from an EMBL/GenBank/DDBJ whole genome shotgun (WGS) entry which is preliminary data.</text>
</comment>
<name>A0A834T4G5_9FABA</name>
<keyword evidence="2" id="KW-1185">Reference proteome</keyword>
<organism evidence="1 2">
    <name type="scientific">Senna tora</name>
    <dbReference type="NCBI Taxonomy" id="362788"/>
    <lineage>
        <taxon>Eukaryota</taxon>
        <taxon>Viridiplantae</taxon>
        <taxon>Streptophyta</taxon>
        <taxon>Embryophyta</taxon>
        <taxon>Tracheophyta</taxon>
        <taxon>Spermatophyta</taxon>
        <taxon>Magnoliopsida</taxon>
        <taxon>eudicotyledons</taxon>
        <taxon>Gunneridae</taxon>
        <taxon>Pentapetalae</taxon>
        <taxon>rosids</taxon>
        <taxon>fabids</taxon>
        <taxon>Fabales</taxon>
        <taxon>Fabaceae</taxon>
        <taxon>Caesalpinioideae</taxon>
        <taxon>Cassia clade</taxon>
        <taxon>Senna</taxon>
    </lineage>
</organism>
<gene>
    <name evidence="1" type="ORF">G2W53_029036</name>
</gene>
<accession>A0A834T4G5</accession>
<evidence type="ECO:0000313" key="2">
    <source>
        <dbReference type="Proteomes" id="UP000634136"/>
    </source>
</evidence>
<sequence length="211" mass="24244">MPEVHRVRRGFTTSDLCQRCGKDPEDVIHAVRDCKWVKQIWERLVHQNFHSKFFSSSIHEWIHDNLTLEMGKKIVYLGVPLLNSMLSQVNCYLDTNKVINPMNLVQDHVESNSSTWKAPNMGYVKINVDGSYGHHDDSISCGGSIRNSDGDWDKNLRRVVLESDSMQAIEFIKANCDVSYQCYVRLEGPCPGIEILPYFMCAETTMLWLTL</sequence>
<dbReference type="Proteomes" id="UP000634136">
    <property type="component" value="Unassembled WGS sequence"/>
</dbReference>
<dbReference type="AlphaFoldDB" id="A0A834T4G5"/>